<protein>
    <submittedName>
        <fullName evidence="2">Uncharacterized protein</fullName>
    </submittedName>
</protein>
<dbReference type="RefSeq" id="XP_068360764.1">
    <property type="nucleotide sequence ID" value="XM_068503571.1"/>
</dbReference>
<keyword evidence="3" id="KW-1185">Reference proteome</keyword>
<feature type="compositionally biased region" description="Polar residues" evidence="1">
    <location>
        <begin position="49"/>
        <end position="66"/>
    </location>
</feature>
<organism evidence="2 3">
    <name type="scientific">Tritrichomonas foetus</name>
    <dbReference type="NCBI Taxonomy" id="1144522"/>
    <lineage>
        <taxon>Eukaryota</taxon>
        <taxon>Metamonada</taxon>
        <taxon>Parabasalia</taxon>
        <taxon>Tritrichomonadida</taxon>
        <taxon>Tritrichomonadidae</taxon>
        <taxon>Tritrichomonas</taxon>
    </lineage>
</organism>
<comment type="caution">
    <text evidence="2">The sequence shown here is derived from an EMBL/GenBank/DDBJ whole genome shotgun (WGS) entry which is preliminary data.</text>
</comment>
<accession>A0A1J4KD50</accession>
<reference evidence="2" key="1">
    <citation type="submission" date="2016-10" db="EMBL/GenBank/DDBJ databases">
        <authorList>
            <person name="Benchimol M."/>
            <person name="Almeida L.G."/>
            <person name="Vasconcelos A.T."/>
            <person name="Perreira-Neves A."/>
            <person name="Rosa I.A."/>
            <person name="Tasca T."/>
            <person name="Bogo M.R."/>
            <person name="de Souza W."/>
        </authorList>
    </citation>
    <scope>NUCLEOTIDE SEQUENCE [LARGE SCALE GENOMIC DNA]</scope>
    <source>
        <strain evidence="2">K</strain>
    </source>
</reference>
<dbReference type="VEuPathDB" id="TrichDB:TRFO_24122"/>
<feature type="compositionally biased region" description="Acidic residues" evidence="1">
    <location>
        <begin position="81"/>
        <end position="95"/>
    </location>
</feature>
<feature type="region of interest" description="Disordered" evidence="1">
    <location>
        <begin position="1"/>
        <end position="108"/>
    </location>
</feature>
<name>A0A1J4KD50_9EUKA</name>
<sequence length="108" mass="11555">MGCCPSSPENDKLEKNDTIPLTGPLGKISSTSSAIDEIPPKFSRPLLEGNNSTFKNVKASDSSSSPIEKELLNQLLNSSTSEEELNQLSESEDEGGISGEMDSSNDDY</sequence>
<evidence type="ECO:0000256" key="1">
    <source>
        <dbReference type="SAM" id="MobiDB-lite"/>
    </source>
</evidence>
<dbReference type="GeneID" id="94838275"/>
<dbReference type="Proteomes" id="UP000179807">
    <property type="component" value="Unassembled WGS sequence"/>
</dbReference>
<evidence type="ECO:0000313" key="3">
    <source>
        <dbReference type="Proteomes" id="UP000179807"/>
    </source>
</evidence>
<proteinExistence type="predicted"/>
<dbReference type="EMBL" id="MLAK01000691">
    <property type="protein sequence ID" value="OHT07628.1"/>
    <property type="molecule type" value="Genomic_DNA"/>
</dbReference>
<evidence type="ECO:0000313" key="2">
    <source>
        <dbReference type="EMBL" id="OHT07628.1"/>
    </source>
</evidence>
<gene>
    <name evidence="2" type="ORF">TRFO_24122</name>
</gene>
<dbReference type="AlphaFoldDB" id="A0A1J4KD50"/>